<reference evidence="3 4" key="1">
    <citation type="journal article" date="2014" name="BMC Genomics">
        <title>Comparative genome sequencing reveals chemotype-specific gene clusters in the toxigenic black mold Stachybotrys.</title>
        <authorList>
            <person name="Semeiks J."/>
            <person name="Borek D."/>
            <person name="Otwinowski Z."/>
            <person name="Grishin N.V."/>
        </authorList>
    </citation>
    <scope>NUCLEOTIDE SEQUENCE [LARGE SCALE GENOMIC DNA]</scope>
    <source>
        <strain evidence="4">CBS 109288 / IBT 7711</strain>
    </source>
</reference>
<feature type="region of interest" description="Disordered" evidence="2">
    <location>
        <begin position="720"/>
        <end position="781"/>
    </location>
</feature>
<feature type="compositionally biased region" description="Polar residues" evidence="2">
    <location>
        <begin position="195"/>
        <end position="209"/>
    </location>
</feature>
<keyword evidence="1" id="KW-0175">Coiled coil</keyword>
<dbReference type="OrthoDB" id="4489171at2759"/>
<sequence length="901" mass="101106">MSSTDPSESDIQQVIDFIDLDAYEDRSMVINALKNNNNNAEGVVMQYFDNPEAFRQKYTSNWDDTMFAADRDGSKNQAGISFHIESPGQGDAIQSATPPPDYPVGAPSRPPSRTNNRSPLGRVVDWTTGISGANISSSQTQEDEDMQRAMRESAQEAGIELPQQESGVMDGSVSNPHFGPANRSDYDQGNWAMVTTGSGPAPERSNTPAPSERKRVEGAPAFLVQGRTSAMPHPLGGLLTILHEIPLARNVLLGCGAPAASYGHSSTWWNGSRILPLHVLAQLHEDPGGLPDSEEAKPGFEEEVHRLMAFLDSTERSYGTTSVLADIMAQSDNGPDNMFYEIINERYPDETRPLVQLLKVAPVLGDDTGDEEGRFGLLDIRHSTDAYAQIKTLYECLDHIMWSDTIVCEDLERCKMAMFEEMGEVLAIKLGGEGPSNSVDIPLEFYPERYLTTRKDEARRIQLAMRQNKELLDKALQRNRSIRRWRNPASTREHDKRELIKKERERWQAYSLYLQSRARFRNMQESGFDTDKYPDYQQAPCQMNNEEQKVHRTVEDSITWTEQVLADLEEKVKGLEAELEQVEAKQRFLGRLLTEPNKPGRPKPMLCNKYLLRGVACVGNAMEIVYVCKRRVQDLIELDSEPKALDQWWKLTFRGFQGDQPLLAEKVEYERVLRDMWSETKNPLLIYATENALDVPLKELTPALDRFVRADNKAFRNELNQEQAQASDIQRPVPFDPLSPSKRKHRDSIDSMDSNRVSVGSDHLNRFDDPFMDPETVDPQRDTVGELMDTAVPLSMDGGYSETAPAAPAFKDNHPSPPDSVAHAADPPAPPLPDRGQQSVFFVPKEADEKDTEASMHAETAKSPEMQERARLPAFVARTDGAEGSKGNYGGLDMEIPDHHD</sequence>
<feature type="coiled-coil region" evidence="1">
    <location>
        <begin position="558"/>
        <end position="592"/>
    </location>
</feature>
<gene>
    <name evidence="3" type="ORF">S7711_01421</name>
</gene>
<dbReference type="AlphaFoldDB" id="A0A084B6X3"/>
<feature type="region of interest" description="Disordered" evidence="2">
    <location>
        <begin position="78"/>
        <end position="124"/>
    </location>
</feature>
<accession>A0A084B6X3</accession>
<dbReference type="EMBL" id="KL647853">
    <property type="protein sequence ID" value="KEY73302.1"/>
    <property type="molecule type" value="Genomic_DNA"/>
</dbReference>
<evidence type="ECO:0000313" key="4">
    <source>
        <dbReference type="Proteomes" id="UP000028045"/>
    </source>
</evidence>
<proteinExistence type="predicted"/>
<dbReference type="InterPro" id="IPR003903">
    <property type="entry name" value="UIM_dom"/>
</dbReference>
<dbReference type="GO" id="GO:0005829">
    <property type="term" value="C:cytosol"/>
    <property type="evidence" value="ECO:0007669"/>
    <property type="project" value="TreeGrafter"/>
</dbReference>
<evidence type="ECO:0008006" key="5">
    <source>
        <dbReference type="Google" id="ProtNLM"/>
    </source>
</evidence>
<dbReference type="InterPro" id="IPR055335">
    <property type="entry name" value="Ucp6/RUP1"/>
</dbReference>
<evidence type="ECO:0000313" key="3">
    <source>
        <dbReference type="EMBL" id="KEY73302.1"/>
    </source>
</evidence>
<dbReference type="PROSITE" id="PS50330">
    <property type="entry name" value="UIM"/>
    <property type="match status" value="1"/>
</dbReference>
<dbReference type="PANTHER" id="PTHR39597">
    <property type="entry name" value="UBA DOMAIN-CONTAINING PROTEIN RUP1"/>
    <property type="match status" value="1"/>
</dbReference>
<feature type="compositionally biased region" description="Basic and acidic residues" evidence="2">
    <location>
        <begin position="845"/>
        <end position="871"/>
    </location>
</feature>
<evidence type="ECO:0000256" key="1">
    <source>
        <dbReference type="SAM" id="Coils"/>
    </source>
</evidence>
<dbReference type="HOGENOM" id="CLU_005620_1_1_1"/>
<name>A0A084B6X3_STACB</name>
<organism evidence="3 4">
    <name type="scientific">Stachybotrys chartarum (strain CBS 109288 / IBT 7711)</name>
    <name type="common">Toxic black mold</name>
    <name type="synonym">Stilbospora chartarum</name>
    <dbReference type="NCBI Taxonomy" id="1280523"/>
    <lineage>
        <taxon>Eukaryota</taxon>
        <taxon>Fungi</taxon>
        <taxon>Dikarya</taxon>
        <taxon>Ascomycota</taxon>
        <taxon>Pezizomycotina</taxon>
        <taxon>Sordariomycetes</taxon>
        <taxon>Hypocreomycetidae</taxon>
        <taxon>Hypocreales</taxon>
        <taxon>Stachybotryaceae</taxon>
        <taxon>Stachybotrys</taxon>
    </lineage>
</organism>
<dbReference type="GO" id="GO:0005634">
    <property type="term" value="C:nucleus"/>
    <property type="evidence" value="ECO:0007669"/>
    <property type="project" value="TreeGrafter"/>
</dbReference>
<feature type="region of interest" description="Disordered" evidence="2">
    <location>
        <begin position="195"/>
        <end position="215"/>
    </location>
</feature>
<protein>
    <recommendedName>
        <fullName evidence="5">Ubiquitin interaction domain-containing protein</fullName>
    </recommendedName>
</protein>
<feature type="region of interest" description="Disordered" evidence="2">
    <location>
        <begin position="798"/>
        <end position="901"/>
    </location>
</feature>
<keyword evidence="4" id="KW-1185">Reference proteome</keyword>
<dbReference type="PANTHER" id="PTHR39597:SF1">
    <property type="entry name" value="UBA DOMAIN-CONTAINING PROTEIN RUP1"/>
    <property type="match status" value="1"/>
</dbReference>
<dbReference type="GO" id="GO:0016579">
    <property type="term" value="P:protein deubiquitination"/>
    <property type="evidence" value="ECO:0007669"/>
    <property type="project" value="TreeGrafter"/>
</dbReference>
<dbReference type="Proteomes" id="UP000028045">
    <property type="component" value="Unassembled WGS sequence"/>
</dbReference>
<evidence type="ECO:0000256" key="2">
    <source>
        <dbReference type="SAM" id="MobiDB-lite"/>
    </source>
</evidence>